<evidence type="ECO:0000313" key="3">
    <source>
        <dbReference type="Proteomes" id="UP000239757"/>
    </source>
</evidence>
<protein>
    <submittedName>
        <fullName evidence="2">Uncharacterized protein</fullName>
    </submittedName>
</protein>
<sequence>MAASALGKARFLLFDHIALDFLVELCKHLPPRAGGHMALRAYYNQRGNSRQDKADRARESERGRREGNTLESERGSREWAEQRNGRMHQRKNSKRTQEA</sequence>
<evidence type="ECO:0000313" key="2">
    <source>
        <dbReference type="EMBL" id="PPR83381.1"/>
    </source>
</evidence>
<reference evidence="2 3" key="1">
    <citation type="submission" date="2015-01" db="EMBL/GenBank/DDBJ databases">
        <title>Genome of allotetraploid Gossypium barbadense reveals genomic plasticity and fiber elongation in cotton evolution.</title>
        <authorList>
            <person name="Chen X."/>
            <person name="Liu X."/>
            <person name="Zhao B."/>
            <person name="Zheng H."/>
            <person name="Hu Y."/>
            <person name="Lu G."/>
            <person name="Yang C."/>
            <person name="Chen J."/>
            <person name="Shan C."/>
            <person name="Zhang L."/>
            <person name="Zhou Y."/>
            <person name="Wang L."/>
            <person name="Guo W."/>
            <person name="Bai Y."/>
            <person name="Ruan J."/>
            <person name="Shangguan X."/>
            <person name="Mao Y."/>
            <person name="Jiang J."/>
            <person name="Zhu Y."/>
            <person name="Lei J."/>
            <person name="Kang H."/>
            <person name="Chen S."/>
            <person name="He X."/>
            <person name="Wang R."/>
            <person name="Wang Y."/>
            <person name="Chen J."/>
            <person name="Wang L."/>
            <person name="Yu S."/>
            <person name="Wang B."/>
            <person name="Wei J."/>
            <person name="Song S."/>
            <person name="Lu X."/>
            <person name="Gao Z."/>
            <person name="Gu W."/>
            <person name="Deng X."/>
            <person name="Ma D."/>
            <person name="Wang S."/>
            <person name="Liang W."/>
            <person name="Fang L."/>
            <person name="Cai C."/>
            <person name="Zhu X."/>
            <person name="Zhou B."/>
            <person name="Zhang Y."/>
            <person name="Chen Z."/>
            <person name="Xu S."/>
            <person name="Zhu R."/>
            <person name="Wang S."/>
            <person name="Zhang T."/>
            <person name="Zhao G."/>
        </authorList>
    </citation>
    <scope>NUCLEOTIDE SEQUENCE [LARGE SCALE GENOMIC DNA]</scope>
    <source>
        <strain evidence="3">cv. Xinhai21</strain>
        <tissue evidence="2">Leaf</tissue>
    </source>
</reference>
<gene>
    <name evidence="2" type="ORF">GOBAR_AA37331</name>
</gene>
<dbReference type="Proteomes" id="UP000239757">
    <property type="component" value="Unassembled WGS sequence"/>
</dbReference>
<accession>A0A2P5VX19</accession>
<name>A0A2P5VX19_GOSBA</name>
<proteinExistence type="predicted"/>
<dbReference type="AlphaFoldDB" id="A0A2P5VX19"/>
<organism evidence="2 3">
    <name type="scientific">Gossypium barbadense</name>
    <name type="common">Sea Island cotton</name>
    <name type="synonym">Hibiscus barbadensis</name>
    <dbReference type="NCBI Taxonomy" id="3634"/>
    <lineage>
        <taxon>Eukaryota</taxon>
        <taxon>Viridiplantae</taxon>
        <taxon>Streptophyta</taxon>
        <taxon>Embryophyta</taxon>
        <taxon>Tracheophyta</taxon>
        <taxon>Spermatophyta</taxon>
        <taxon>Magnoliopsida</taxon>
        <taxon>eudicotyledons</taxon>
        <taxon>Gunneridae</taxon>
        <taxon>Pentapetalae</taxon>
        <taxon>rosids</taxon>
        <taxon>malvids</taxon>
        <taxon>Malvales</taxon>
        <taxon>Malvaceae</taxon>
        <taxon>Malvoideae</taxon>
        <taxon>Gossypium</taxon>
    </lineage>
</organism>
<feature type="region of interest" description="Disordered" evidence="1">
    <location>
        <begin position="43"/>
        <end position="99"/>
    </location>
</feature>
<feature type="compositionally biased region" description="Basic residues" evidence="1">
    <location>
        <begin position="85"/>
        <end position="99"/>
    </location>
</feature>
<feature type="compositionally biased region" description="Basic and acidic residues" evidence="1">
    <location>
        <begin position="49"/>
        <end position="84"/>
    </location>
</feature>
<evidence type="ECO:0000256" key="1">
    <source>
        <dbReference type="SAM" id="MobiDB-lite"/>
    </source>
</evidence>
<dbReference type="EMBL" id="KZ670375">
    <property type="protein sequence ID" value="PPR83381.1"/>
    <property type="molecule type" value="Genomic_DNA"/>
</dbReference>